<dbReference type="Proteomes" id="UP000281771">
    <property type="component" value="Unassembled WGS sequence"/>
</dbReference>
<feature type="transmembrane region" description="Helical" evidence="9">
    <location>
        <begin position="29"/>
        <end position="49"/>
    </location>
</feature>
<evidence type="ECO:0000256" key="3">
    <source>
        <dbReference type="ARBA" id="ARBA00022448"/>
    </source>
</evidence>
<evidence type="ECO:0000256" key="7">
    <source>
        <dbReference type="ARBA" id="ARBA00023136"/>
    </source>
</evidence>
<name>A0A3P1VDL0_9STRE</name>
<keyword evidence="7 9" id="KW-0472">Membrane</keyword>
<keyword evidence="6 9" id="KW-1133">Transmembrane helix</keyword>
<dbReference type="GO" id="GO:0043190">
    <property type="term" value="C:ATP-binding cassette (ABC) transporter complex"/>
    <property type="evidence" value="ECO:0007669"/>
    <property type="project" value="InterPro"/>
</dbReference>
<evidence type="ECO:0000313" key="11">
    <source>
        <dbReference type="Proteomes" id="UP000281771"/>
    </source>
</evidence>
<dbReference type="InterPro" id="IPR037294">
    <property type="entry name" value="ABC_BtuC-like"/>
</dbReference>
<keyword evidence="11" id="KW-1185">Reference proteome</keyword>
<evidence type="ECO:0000313" key="10">
    <source>
        <dbReference type="EMBL" id="RRD31520.1"/>
    </source>
</evidence>
<evidence type="ECO:0000256" key="6">
    <source>
        <dbReference type="ARBA" id="ARBA00022989"/>
    </source>
</evidence>
<reference evidence="10 11" key="1">
    <citation type="submission" date="2018-11" db="EMBL/GenBank/DDBJ databases">
        <title>Genomes From Bacteria Associated with the Canine Oral Cavity: a Test Case for Automated Genome-Based Taxonomic Assignment.</title>
        <authorList>
            <person name="Coil D.A."/>
            <person name="Jospin G."/>
            <person name="Darling A.E."/>
            <person name="Wallis C."/>
            <person name="Davis I.J."/>
            <person name="Harris S."/>
            <person name="Eisen J.A."/>
            <person name="Holcombe L.J."/>
            <person name="O'Flynn C."/>
        </authorList>
    </citation>
    <scope>NUCLEOTIDE SEQUENCE [LARGE SCALE GENOMIC DNA]</scope>
    <source>
        <strain evidence="10 11">OH4621_COT-116</strain>
    </source>
</reference>
<sequence length="279" mass="30557">MLEVLLILLLVSASCSLIGSVLVLKDQAMIADALSHSVLLGIVLGFFISHSLDSPFLMVGAALFGVVTVWFIDFLHTSKVEHDAATGIVYSFLFSVAVILISVFARNVHLDIDMVLMGEVLFAPLHRLDLFGLSLPVSLVKSAVMLVINLTFFSLVYQPLKLYLFDETQARLSGGRVRFLSFATLLLVSMTTVFSFDAIGSMTVIVFLVAPSMGALLWSRSFWQFLLIAQIIGAMNVLIGYTLALHFDLTMSGTCAVMSLFSYCIQLVIKKAGKKRSNK</sequence>
<proteinExistence type="inferred from homology"/>
<dbReference type="Gene3D" id="1.10.3470.10">
    <property type="entry name" value="ABC transporter involved in vitamin B12 uptake, BtuC"/>
    <property type="match status" value="1"/>
</dbReference>
<dbReference type="AlphaFoldDB" id="A0A3P1VDL0"/>
<evidence type="ECO:0000256" key="2">
    <source>
        <dbReference type="ARBA" id="ARBA00008034"/>
    </source>
</evidence>
<feature type="transmembrane region" description="Helical" evidence="9">
    <location>
        <begin position="222"/>
        <end position="243"/>
    </location>
</feature>
<comment type="similarity">
    <text evidence="2 8">Belongs to the ABC-3 integral membrane protein family.</text>
</comment>
<keyword evidence="3 8" id="KW-0813">Transport</keyword>
<accession>A0A3P1VDL0</accession>
<dbReference type="GO" id="GO:0055085">
    <property type="term" value="P:transmembrane transport"/>
    <property type="evidence" value="ECO:0007669"/>
    <property type="project" value="InterPro"/>
</dbReference>
<evidence type="ECO:0000256" key="9">
    <source>
        <dbReference type="SAM" id="Phobius"/>
    </source>
</evidence>
<comment type="subcellular location">
    <subcellularLocation>
        <location evidence="1 8">Cell membrane</location>
        <topology evidence="1 8">Multi-pass membrane protein</topology>
    </subcellularLocation>
</comment>
<gene>
    <name evidence="10" type="ORF">EII38_04670</name>
</gene>
<feature type="transmembrane region" description="Helical" evidence="9">
    <location>
        <begin position="130"/>
        <end position="157"/>
    </location>
</feature>
<feature type="transmembrane region" description="Helical" evidence="9">
    <location>
        <begin position="56"/>
        <end position="76"/>
    </location>
</feature>
<dbReference type="Pfam" id="PF00950">
    <property type="entry name" value="ABC-3"/>
    <property type="match status" value="1"/>
</dbReference>
<dbReference type="RefSeq" id="WP_124776457.1">
    <property type="nucleotide sequence ID" value="NZ_RQZA01000003.1"/>
</dbReference>
<comment type="caution">
    <text evidence="10">The sequence shown here is derived from an EMBL/GenBank/DDBJ whole genome shotgun (WGS) entry which is preliminary data.</text>
</comment>
<evidence type="ECO:0000256" key="4">
    <source>
        <dbReference type="ARBA" id="ARBA00022475"/>
    </source>
</evidence>
<feature type="transmembrane region" description="Helical" evidence="9">
    <location>
        <begin position="177"/>
        <end position="210"/>
    </location>
</feature>
<feature type="transmembrane region" description="Helical" evidence="9">
    <location>
        <begin position="88"/>
        <end position="109"/>
    </location>
</feature>
<dbReference type="PANTHER" id="PTHR30477">
    <property type="entry name" value="ABC-TRANSPORTER METAL-BINDING PROTEIN"/>
    <property type="match status" value="1"/>
</dbReference>
<dbReference type="EMBL" id="RQZA01000003">
    <property type="protein sequence ID" value="RRD31520.1"/>
    <property type="molecule type" value="Genomic_DNA"/>
</dbReference>
<keyword evidence="5 8" id="KW-0812">Transmembrane</keyword>
<dbReference type="GO" id="GO:0010043">
    <property type="term" value="P:response to zinc ion"/>
    <property type="evidence" value="ECO:0007669"/>
    <property type="project" value="TreeGrafter"/>
</dbReference>
<dbReference type="STRING" id="1123309.GCA_000377005_00488"/>
<evidence type="ECO:0000256" key="8">
    <source>
        <dbReference type="RuleBase" id="RU003943"/>
    </source>
</evidence>
<dbReference type="InterPro" id="IPR001626">
    <property type="entry name" value="ABC_TroCD"/>
</dbReference>
<dbReference type="SUPFAM" id="SSF81345">
    <property type="entry name" value="ABC transporter involved in vitamin B12 uptake, BtuC"/>
    <property type="match status" value="1"/>
</dbReference>
<organism evidence="10 11">
    <name type="scientific">Streptococcus minor</name>
    <dbReference type="NCBI Taxonomy" id="229549"/>
    <lineage>
        <taxon>Bacteria</taxon>
        <taxon>Bacillati</taxon>
        <taxon>Bacillota</taxon>
        <taxon>Bacilli</taxon>
        <taxon>Lactobacillales</taxon>
        <taxon>Streptococcaceae</taxon>
        <taxon>Streptococcus</taxon>
    </lineage>
</organism>
<evidence type="ECO:0000256" key="5">
    <source>
        <dbReference type="ARBA" id="ARBA00022692"/>
    </source>
</evidence>
<dbReference type="PANTHER" id="PTHR30477:SF8">
    <property type="entry name" value="METAL TRANSPORT SYSTEM MEMBRANE PROTEIN CT_070-RELATED"/>
    <property type="match status" value="1"/>
</dbReference>
<feature type="transmembrane region" description="Helical" evidence="9">
    <location>
        <begin position="249"/>
        <end position="269"/>
    </location>
</feature>
<evidence type="ECO:0000256" key="1">
    <source>
        <dbReference type="ARBA" id="ARBA00004651"/>
    </source>
</evidence>
<keyword evidence="4" id="KW-1003">Cell membrane</keyword>
<protein>
    <submittedName>
        <fullName evidence="10">Metal ABC transporter permease</fullName>
    </submittedName>
</protein>